<name>A0A0K0D4P3_ANGCA</name>
<accession>A0A0K0D4P3</accession>
<reference evidence="1" key="1">
    <citation type="submission" date="2012-09" db="EMBL/GenBank/DDBJ databases">
        <authorList>
            <person name="Martin A.A."/>
        </authorList>
    </citation>
    <scope>NUCLEOTIDE SEQUENCE</scope>
</reference>
<dbReference type="Proteomes" id="UP000035642">
    <property type="component" value="Unassembled WGS sequence"/>
</dbReference>
<organism evidence="1 2">
    <name type="scientific">Angiostrongylus cantonensis</name>
    <name type="common">Rat lungworm</name>
    <dbReference type="NCBI Taxonomy" id="6313"/>
    <lineage>
        <taxon>Eukaryota</taxon>
        <taxon>Metazoa</taxon>
        <taxon>Ecdysozoa</taxon>
        <taxon>Nematoda</taxon>
        <taxon>Chromadorea</taxon>
        <taxon>Rhabditida</taxon>
        <taxon>Rhabditina</taxon>
        <taxon>Rhabditomorpha</taxon>
        <taxon>Strongyloidea</taxon>
        <taxon>Metastrongylidae</taxon>
        <taxon>Angiostrongylus</taxon>
    </lineage>
</organism>
<evidence type="ECO:0000313" key="1">
    <source>
        <dbReference type="Proteomes" id="UP000035642"/>
    </source>
</evidence>
<keyword evidence="1" id="KW-1185">Reference proteome</keyword>
<dbReference type="AlphaFoldDB" id="A0A0K0D4P3"/>
<dbReference type="WBParaSite" id="ACAC_0000503801-mRNA-1">
    <property type="protein sequence ID" value="ACAC_0000503801-mRNA-1"/>
    <property type="gene ID" value="ACAC_0000503801"/>
</dbReference>
<evidence type="ECO:0000313" key="2">
    <source>
        <dbReference type="WBParaSite" id="ACAC_0000503801-mRNA-1"/>
    </source>
</evidence>
<reference evidence="2" key="2">
    <citation type="submission" date="2017-02" db="UniProtKB">
        <authorList>
            <consortium name="WormBaseParasite"/>
        </authorList>
    </citation>
    <scope>IDENTIFICATION</scope>
</reference>
<proteinExistence type="predicted"/>
<protein>
    <submittedName>
        <fullName evidence="2">Ovule protein</fullName>
    </submittedName>
</protein>
<sequence length="74" mass="8911">MQIKRFPSRSDLKNNLQLEEIPTYQHELEVHQFYYLLKRKKALCCFPVPISCSLYRLIGLVQRNSRHTFELPMT</sequence>